<evidence type="ECO:0000256" key="9">
    <source>
        <dbReference type="ARBA" id="ARBA00034663"/>
    </source>
</evidence>
<proteinExistence type="predicted"/>
<evidence type="ECO:0000256" key="10">
    <source>
        <dbReference type="ARBA" id="ARBA00047899"/>
    </source>
</evidence>
<keyword evidence="12" id="KW-0472">Membrane</keyword>
<evidence type="ECO:0000313" key="13">
    <source>
        <dbReference type="EMBL" id="CCU56390.1"/>
    </source>
</evidence>
<dbReference type="SUPFAM" id="SSF56112">
    <property type="entry name" value="Protein kinase-like (PK-like)"/>
    <property type="match status" value="1"/>
</dbReference>
<dbReference type="KEGG" id="vg:15613814"/>
<evidence type="ECO:0000256" key="1">
    <source>
        <dbReference type="ARBA" id="ARBA00004452"/>
    </source>
</evidence>
<keyword evidence="12" id="KW-1133">Transmembrane helix</keyword>
<evidence type="ECO:0000256" key="6">
    <source>
        <dbReference type="ARBA" id="ARBA00022777"/>
    </source>
</evidence>
<comment type="function">
    <text evidence="9">Essential serine-protein kinase involved in the early stage of virion morphogenesis.</text>
</comment>
<name>A0A916KQC7_9POXV</name>
<feature type="transmembrane region" description="Helical" evidence="12">
    <location>
        <begin position="160"/>
        <end position="179"/>
    </location>
</feature>
<keyword evidence="6 13" id="KW-0418">Kinase</keyword>
<keyword evidence="14" id="KW-1185">Reference proteome</keyword>
<evidence type="ECO:0000256" key="2">
    <source>
        <dbReference type="ARBA" id="ARBA00012513"/>
    </source>
</evidence>
<keyword evidence="4" id="KW-0723">Serine/threonine-protein kinase</keyword>
<feature type="transmembrane region" description="Helical" evidence="12">
    <location>
        <begin position="263"/>
        <end position="282"/>
    </location>
</feature>
<dbReference type="GeneID" id="15613814"/>
<keyword evidence="6 13" id="KW-0808">Transferase</keyword>
<comment type="subcellular location">
    <subcellularLocation>
        <location evidence="1">Host endoplasmic reticulum-Golgi intermediate compartment</location>
    </subcellularLocation>
</comment>
<keyword evidence="8" id="KW-1038">Host endoplasmic reticulum</keyword>
<accession>A0A916KQC7</accession>
<evidence type="ECO:0000256" key="11">
    <source>
        <dbReference type="ARBA" id="ARBA00048679"/>
    </source>
</evidence>
<dbReference type="GO" id="GO:0004674">
    <property type="term" value="F:protein serine/threonine kinase activity"/>
    <property type="evidence" value="ECO:0007669"/>
    <property type="project" value="UniProtKB-KW"/>
</dbReference>
<dbReference type="OrthoDB" id="2750at10239"/>
<dbReference type="Proteomes" id="UP000792671">
    <property type="component" value="Genome"/>
</dbReference>
<dbReference type="InterPro" id="IPR011009">
    <property type="entry name" value="Kinase-like_dom_sf"/>
</dbReference>
<evidence type="ECO:0000256" key="7">
    <source>
        <dbReference type="ARBA" id="ARBA00022921"/>
    </source>
</evidence>
<evidence type="ECO:0000256" key="5">
    <source>
        <dbReference type="ARBA" id="ARBA00022553"/>
    </source>
</evidence>
<keyword evidence="7" id="KW-0426">Late protein</keyword>
<dbReference type="RefSeq" id="YP_008003709.1">
    <property type="nucleotide sequence ID" value="NC_021246.1"/>
</dbReference>
<dbReference type="GO" id="GO:0005524">
    <property type="term" value="F:ATP binding"/>
    <property type="evidence" value="ECO:0007669"/>
    <property type="project" value="InterPro"/>
</dbReference>
<dbReference type="InterPro" id="IPR008271">
    <property type="entry name" value="Ser/Thr_kinase_AS"/>
</dbReference>
<comment type="catalytic activity">
    <reaction evidence="10">
        <text>L-threonyl-[protein] + ATP = O-phospho-L-threonyl-[protein] + ADP + H(+)</text>
        <dbReference type="Rhea" id="RHEA:46608"/>
        <dbReference type="Rhea" id="RHEA-COMP:11060"/>
        <dbReference type="Rhea" id="RHEA-COMP:11605"/>
        <dbReference type="ChEBI" id="CHEBI:15378"/>
        <dbReference type="ChEBI" id="CHEBI:30013"/>
        <dbReference type="ChEBI" id="CHEBI:30616"/>
        <dbReference type="ChEBI" id="CHEBI:61977"/>
        <dbReference type="ChEBI" id="CHEBI:456216"/>
        <dbReference type="EC" id="2.7.11.1"/>
    </reaction>
</comment>
<reference evidence="13 14" key="1">
    <citation type="journal article" date="2013" name="J. Virol.">
        <title>New Insights into the Evolution of Entomopoxvirinae from the Complete Genome Sequences of Four Entomopoxviruses Infecting Adoxophyes honmai, Choristoneura biennis, Choristoneura rosaceana, and Mythimna separata.</title>
        <authorList>
            <person name="Theze J."/>
            <person name="Takatsuka J."/>
            <person name="Li Z."/>
            <person name="Gallais J."/>
            <person name="Doucet D."/>
            <person name="Arif B."/>
            <person name="Nakai M."/>
            <person name="Herniou E.A."/>
        </authorList>
    </citation>
    <scope>NUCLEOTIDE SEQUENCE [LARGE SCALE GENOMIC DNA]</scope>
</reference>
<evidence type="ECO:0000256" key="3">
    <source>
        <dbReference type="ARBA" id="ARBA00016888"/>
    </source>
</evidence>
<organism evidence="13 14">
    <name type="scientific">Mythimna separata entomopoxvirus 'L'</name>
    <dbReference type="NCBI Taxonomy" id="1293572"/>
    <lineage>
        <taxon>Viruses</taxon>
        <taxon>Varidnaviria</taxon>
        <taxon>Bamfordvirae</taxon>
        <taxon>Nucleocytoviricota</taxon>
        <taxon>Pokkesviricetes</taxon>
        <taxon>Chitovirales</taxon>
        <taxon>Poxviridae</taxon>
        <taxon>Entomopoxvirinae</taxon>
        <taxon>Betaentomopoxvirus</taxon>
        <taxon>Betaentomopoxvirus mseparata</taxon>
        <taxon>Mythimna separata entomopoxvirus</taxon>
    </lineage>
</organism>
<protein>
    <recommendedName>
        <fullName evidence="3">Serine/threonine-protein kinase 2</fullName>
        <ecNumber evidence="2">2.7.11.1</ecNumber>
    </recommendedName>
</protein>
<feature type="transmembrane region" description="Helical" evidence="12">
    <location>
        <begin position="302"/>
        <end position="318"/>
    </location>
</feature>
<keyword evidence="12" id="KW-0812">Transmembrane</keyword>
<evidence type="ECO:0000256" key="4">
    <source>
        <dbReference type="ARBA" id="ARBA00022527"/>
    </source>
</evidence>
<dbReference type="EC" id="2.7.11.1" evidence="2"/>
<dbReference type="Pfam" id="PF05445">
    <property type="entry name" value="Pox_ser-thr_kin"/>
    <property type="match status" value="1"/>
</dbReference>
<evidence type="ECO:0000256" key="12">
    <source>
        <dbReference type="SAM" id="Phobius"/>
    </source>
</evidence>
<evidence type="ECO:0000313" key="14">
    <source>
        <dbReference type="Proteomes" id="UP000792671"/>
    </source>
</evidence>
<comment type="catalytic activity">
    <reaction evidence="11">
        <text>L-seryl-[protein] + ATP = O-phospho-L-seryl-[protein] + ADP + H(+)</text>
        <dbReference type="Rhea" id="RHEA:17989"/>
        <dbReference type="Rhea" id="RHEA-COMP:9863"/>
        <dbReference type="Rhea" id="RHEA-COMP:11604"/>
        <dbReference type="ChEBI" id="CHEBI:15378"/>
        <dbReference type="ChEBI" id="CHEBI:29999"/>
        <dbReference type="ChEBI" id="CHEBI:30616"/>
        <dbReference type="ChEBI" id="CHEBI:83421"/>
        <dbReference type="ChEBI" id="CHEBI:456216"/>
        <dbReference type="EC" id="2.7.11.1"/>
    </reaction>
</comment>
<dbReference type="PROSITE" id="PS00108">
    <property type="entry name" value="PROTEIN_KINASE_ST"/>
    <property type="match status" value="1"/>
</dbReference>
<keyword evidence="5" id="KW-0597">Phosphoprotein</keyword>
<gene>
    <name evidence="13" type="ORF">MYSEV_192</name>
</gene>
<dbReference type="InterPro" id="IPR008790">
    <property type="entry name" value="Poxvirus_ser/thr_kinase"/>
</dbReference>
<evidence type="ECO:0000256" key="8">
    <source>
        <dbReference type="ARBA" id="ARBA00023184"/>
    </source>
</evidence>
<dbReference type="GO" id="GO:0044172">
    <property type="term" value="C:host cell endoplasmic reticulum-Golgi intermediate compartment"/>
    <property type="evidence" value="ECO:0007669"/>
    <property type="project" value="UniProtKB-SubCell"/>
</dbReference>
<sequence>MEKNTTSIQGDKDACCILYNYINKLTVNKHLYEEVTNNAVEDFTFKDTEKDFKIIKKINNFKNKNIADINDMDESESFLPYFKMTQYLADKYIYHIHTGGYGMTLRVNESFCFKLSLNPVNYQKHELLIPKILEKKIEYSNANKLILVPYALIKNINFNGIIYIISAHNIILLFISFILDKNYTATDIYKTYWDFEKMNNIYRSLIKDEKLFYNCFTYFYKKYFKDIFSVILINNYSSIIYYLNTIKDLLNDIKYKDKLYGSILIMPLAICTSNELKLSIVNNKYVPDMPNGTLAYMVNKNYIRHIVLVGLLLICIPNKDKMVFYHNDIKPNNILVFPNIDKIVTIKYNNRNIYFKEKYILKLTDFDLSNIEGLENYKIRNSPILLHSNIINDIYYFLYRLKYDFYVNLKTIDPELNDAIENKFLLKKYTKDTVNNHYYNGNEKLSIEYVNKFIFDSGLFSDWL</sequence>
<feature type="transmembrane region" description="Helical" evidence="12">
    <location>
        <begin position="227"/>
        <end position="243"/>
    </location>
</feature>
<dbReference type="EMBL" id="HF679134">
    <property type="protein sequence ID" value="CCU56390.1"/>
    <property type="molecule type" value="Genomic_DNA"/>
</dbReference>